<dbReference type="PANTHER" id="PTHR30399:SF1">
    <property type="entry name" value="UTP PYROPHOSPHATASE"/>
    <property type="match status" value="1"/>
</dbReference>
<dbReference type="KEGG" id="acij:JS278_01478"/>
<protein>
    <recommendedName>
        <fullName evidence="2">YgjP-like metallopeptidase domain-containing protein</fullName>
    </recommendedName>
</protein>
<name>A0A344UTP7_9ACTN</name>
<dbReference type="Proteomes" id="UP000251995">
    <property type="component" value="Chromosome"/>
</dbReference>
<evidence type="ECO:0000313" key="4">
    <source>
        <dbReference type="Proteomes" id="UP000251995"/>
    </source>
</evidence>
<keyword evidence="4" id="KW-1185">Reference proteome</keyword>
<proteinExistence type="predicted"/>
<gene>
    <name evidence="3" type="ORF">JS278_01478</name>
</gene>
<feature type="compositionally biased region" description="Basic residues" evidence="1">
    <location>
        <begin position="29"/>
        <end position="38"/>
    </location>
</feature>
<dbReference type="InterPro" id="IPR053136">
    <property type="entry name" value="UTP_pyrophosphatase-like"/>
</dbReference>
<organism evidence="3 4">
    <name type="scientific">Acidipropionibacterium virtanenii</name>
    <dbReference type="NCBI Taxonomy" id="2057246"/>
    <lineage>
        <taxon>Bacteria</taxon>
        <taxon>Bacillati</taxon>
        <taxon>Actinomycetota</taxon>
        <taxon>Actinomycetes</taxon>
        <taxon>Propionibacteriales</taxon>
        <taxon>Propionibacteriaceae</taxon>
        <taxon>Acidipropionibacterium</taxon>
    </lineage>
</organism>
<dbReference type="PANTHER" id="PTHR30399">
    <property type="entry name" value="UNCHARACTERIZED PROTEIN YGJP"/>
    <property type="match status" value="1"/>
</dbReference>
<dbReference type="AlphaFoldDB" id="A0A344UTP7"/>
<dbReference type="InterPro" id="IPR002725">
    <property type="entry name" value="YgjP-like_metallopeptidase"/>
</dbReference>
<dbReference type="CDD" id="cd07344">
    <property type="entry name" value="M48_yhfN_like"/>
    <property type="match status" value="1"/>
</dbReference>
<dbReference type="Gene3D" id="3.30.2010.10">
    <property type="entry name" value="Metalloproteases ('zincins'), catalytic domain"/>
    <property type="match status" value="1"/>
</dbReference>
<sequence>MMGSMPVSSPPESPSAGNEPPEFEQPKVIVRRSARRRRTLAARRDGDAILVMVPEGMDPDTESRQVDALVARLLRREQVRDLPQDPAELERRAADLARTHLDPVVGRQVRPSSVRWVSNQHHRWGSCTPSTGRIRLSDSMRGFPSWVVDHVLLHELAHLVEPNHGARFAALARSHPRAMEAEGFLTGWSWANRRDEQADDGFAEDLD</sequence>
<feature type="domain" description="YgjP-like metallopeptidase" evidence="2">
    <location>
        <begin position="100"/>
        <end position="174"/>
    </location>
</feature>
<reference evidence="3 4" key="1">
    <citation type="submission" date="2017-12" db="EMBL/GenBank/DDBJ databases">
        <title>The whole genome sequence of the Acidipropionibacterium virtanenii sp. nov. type strain JS278.</title>
        <authorList>
            <person name="Laine P."/>
            <person name="Deptula P."/>
            <person name="Varmanen P."/>
            <person name="Auvinen P."/>
        </authorList>
    </citation>
    <scope>NUCLEOTIDE SEQUENCE [LARGE SCALE GENOMIC DNA]</scope>
    <source>
        <strain evidence="3 4">JS278</strain>
    </source>
</reference>
<dbReference type="Pfam" id="PF01863">
    <property type="entry name" value="YgjP-like"/>
    <property type="match status" value="1"/>
</dbReference>
<dbReference type="EMBL" id="CP025198">
    <property type="protein sequence ID" value="AXE38645.1"/>
    <property type="molecule type" value="Genomic_DNA"/>
</dbReference>
<accession>A0A344UTP7</accession>
<evidence type="ECO:0000313" key="3">
    <source>
        <dbReference type="EMBL" id="AXE38645.1"/>
    </source>
</evidence>
<feature type="region of interest" description="Disordered" evidence="1">
    <location>
        <begin position="1"/>
        <end position="38"/>
    </location>
</feature>
<evidence type="ECO:0000259" key="2">
    <source>
        <dbReference type="Pfam" id="PF01863"/>
    </source>
</evidence>
<evidence type="ECO:0000256" key="1">
    <source>
        <dbReference type="SAM" id="MobiDB-lite"/>
    </source>
</evidence>